<proteinExistence type="predicted"/>
<dbReference type="AlphaFoldDB" id="A0AA88EV82"/>
<gene>
    <name evidence="1" type="ORF">DXM27_25060</name>
</gene>
<dbReference type="Proteomes" id="UP000473658">
    <property type="component" value="Unassembled WGS sequence"/>
</dbReference>
<organism evidence="1 2">
    <name type="scientific">Rhizobium rhizogenes</name>
    <name type="common">Agrobacterium rhizogenes</name>
    <dbReference type="NCBI Taxonomy" id="359"/>
    <lineage>
        <taxon>Bacteria</taxon>
        <taxon>Pseudomonadati</taxon>
        <taxon>Pseudomonadota</taxon>
        <taxon>Alphaproteobacteria</taxon>
        <taxon>Hyphomicrobiales</taxon>
        <taxon>Rhizobiaceae</taxon>
        <taxon>Rhizobium/Agrobacterium group</taxon>
        <taxon>Rhizobium</taxon>
    </lineage>
</organism>
<evidence type="ECO:0008006" key="3">
    <source>
        <dbReference type="Google" id="ProtNLM"/>
    </source>
</evidence>
<sequence length="439" mass="49478">MTLRENIIEIISDALTADETILPNDILDANNNIIFAASELASRATDLFLEEDDDYAEQVKSFLDGLPPQLPLASIFPKAVNLPIFLDLANLIDLDALDDPAPAEINQLNISEVTDLEAFAHDDRRIQLYIYERPNHLTESFAFIDLTQSSPVTAHTVPRVMTACATLLVGQHAGDMSGRRWIISSMNDGARRQSYVKYHLLLNGYRLTNAIIAPDSTALVGIAETLTTVNEYSQFSEPFEILGEINGRTTVLDTILSSYHVLENYMIRAQIAKVANGNVGTFFGIRHFKQMELAVEKKELDHLTQLFRTSWDIVIGGLTLADFVDTKFTGLFQRVDFLEQPFQEFMRRLTVKKRNEVLHVNNAGELRTALPKIIYQVRCSIVHNKETEFHLSNRELLNPVVLMTLTDLCLPCMQRLAFGLPAAQAPNPLRYDRPALQLY</sequence>
<dbReference type="RefSeq" id="WP_149901698.1">
    <property type="nucleotide sequence ID" value="NZ_QRFF01000011.1"/>
</dbReference>
<dbReference type="EMBL" id="QRFF01000011">
    <property type="protein sequence ID" value="KAA3498004.1"/>
    <property type="molecule type" value="Genomic_DNA"/>
</dbReference>
<name>A0AA88EV82_RHIRH</name>
<accession>A0AA88EV82</accession>
<comment type="caution">
    <text evidence="1">The sequence shown here is derived from an EMBL/GenBank/DDBJ whole genome shotgun (WGS) entry which is preliminary data.</text>
</comment>
<protein>
    <recommendedName>
        <fullName evidence="3">Apea-like HEPN domain-containing protein</fullName>
    </recommendedName>
</protein>
<evidence type="ECO:0000313" key="1">
    <source>
        <dbReference type="EMBL" id="KAA3498004.1"/>
    </source>
</evidence>
<reference evidence="1 2" key="1">
    <citation type="submission" date="2018-08" db="EMBL/GenBank/DDBJ databases">
        <title>Crown Gall in kiwifruit.</title>
        <authorList>
            <person name="Visnovsky S.B."/>
            <person name="Pitman A.R."/>
        </authorList>
    </citation>
    <scope>NUCLEOTIDE SEQUENCE [LARGE SCALE GENOMIC DNA]</scope>
    <source>
        <strain evidence="1 2">SBV_302_78_2</strain>
    </source>
</reference>
<evidence type="ECO:0000313" key="2">
    <source>
        <dbReference type="Proteomes" id="UP000473658"/>
    </source>
</evidence>